<evidence type="ECO:0000259" key="3">
    <source>
        <dbReference type="PROSITE" id="PS50093"/>
    </source>
</evidence>
<evidence type="ECO:0000256" key="2">
    <source>
        <dbReference type="ARBA" id="ARBA00022737"/>
    </source>
</evidence>
<dbReference type="Pfam" id="PF20009">
    <property type="entry name" value="GEVED"/>
    <property type="match status" value="1"/>
</dbReference>
<reference evidence="5 6" key="1">
    <citation type="submission" date="2018-11" db="EMBL/GenBank/DDBJ databases">
        <title>Schleiferia aggregans sp. nov., a moderately thermophilic heterotrophic bacterium isolated from microbial mats at a terrestrial hot spring.</title>
        <authorList>
            <person name="Iino T."/>
            <person name="Ohkuma M."/>
            <person name="Haruta S."/>
        </authorList>
    </citation>
    <scope>NUCLEOTIDE SEQUENCE [LARGE SCALE GENOMIC DNA]</scope>
    <source>
        <strain evidence="5 6">LA</strain>
    </source>
</reference>
<dbReference type="CDD" id="cd00146">
    <property type="entry name" value="PKD"/>
    <property type="match status" value="1"/>
</dbReference>
<sequence length="1545" mass="165972">MKKITPWQKQWLYVVFAFFTALTTVKSQSYCTSNLYSSGCSFGDDIDNFSFANINQTATGCPSGNAGYSAYLNDTIKVNQGLQYTLNISSNYSGQYFAIWIDTNNDGDFEDAGEFLWASTTGSSGSTPSLFSAQILIPLSTPTGTFRFRIRGRWNSPIPSNGSCTSFSYGETHDYTIQVSAAPSCLPPSNITVQTVTDTSVTLNWSGNSTSYNVEYGTGSFSPGSGTLISNVTPPYTVTGLQPATTYKFNVQAICGTNTSPWSSGPTATTLCVPFALPYAPSFATWPPACFSVNQGQQPWAHFASDSSARANFWSYSSGTTFQMTTGAVNVSSNAWLRYKWSHQYMSSYPDDRLIVMAKATTSTTWDTLKIHQGPSFNSPNAGTISPGTYIEEILLLDSVKFTGKIVEFKFLGISGFGPDVFVKNIIVEQVPACPFPTGITVSNITDTSALVTWTAVGGNSYNISWGAPGTVPGTTVATSTTTSYLITGLQPTTNYQVVIQNNCSNNNNGLSSWSSPVSFRTKCAPFTVIYQENFDNMTTGQSPECWSMASKGGFGPTFTVEPGQIWQTTQPFSTPNHLVINQSFADTLIIITPRFADLGQGGKQIRARFAASTNNSKITVVRVQQEGSFVGLTVVDSITGLTNSYQEKIIYFNDTVSTTRYIGFMITGAAFNTFFIDNFNYEDVPPCVPSTNPTVTAVGPNSATITLGSAGQGISRIYEYGPTGFLPGVGLSLGTGTFTGLNFTITGLSPNTTYEVYVRDSCPNALSPWIGPLALTTPCGAVSLPTTESFGTWPPQCYTFSSNGNFNWQHDATAGMAVAQFWSFNAGNIARMNTPYVVMNVPAQLKFKWSHEYNATWPDTLVVLARKLSGASDTLLMLQGPAFHTPGATTFAPAATLSQNIIPLPASYAGDTARIEFHARSGWGPYLFIDDVTIEALPACPDPMNITLDSNTATTATLSWTQLGSNATSWDIEWGPVGFTPGSALGNIVNVTTNPATVTGLPAGSCIDIYVRTKCSAVQDSSAFVGPVNVCLPYEHDIELLNIIGLNAQQCGMTSHQITAIVKNNGFITASNIPFVVNITGDITQTINYTYPGPMNFNKIDTIVIGTFNSSNGGNIQATIYSNLSVDQKKDNDTLIRTSTLIPLAPKADSAFVCQGVDTITLKAKNIPGVGYNWFATANATTPIGTGNTFFVPSVSTQNTYYLGYASQADSLLTTTAGGNAQNGNMFNVVVKVPSVTITAFTVSPQTTGLYTFEIYYKSGTHVGFENTASAWTLLQTFSNINVTQAGPTVKLTMNTPITLSQGTHAFYITTTGGVNVNYTNGTAVGNVLASNTQFDVLEGVGKAYPFGSTFQPRNWNGYIHFGTTGCSNIRTPVTVGIALPPTANFTYTTTNYTVNFTANVTNADSVHWTFGTAGSSSQLNPTFTFPQNGVYPVCLKAFNKCGSATKCDTLKFSIGIDESQLAEALKLYPNPNNGVFELTFSDNLDKLPVRIYDIKGVKIFEQTLTSANGQFSHVFDLSRLPKGVYMLKVTTSAGDLARRLVIQ</sequence>
<dbReference type="Pfam" id="PF00801">
    <property type="entry name" value="PKD"/>
    <property type="match status" value="1"/>
</dbReference>
<dbReference type="NCBIfam" id="TIGR04183">
    <property type="entry name" value="Por_Secre_tail"/>
    <property type="match status" value="1"/>
</dbReference>
<keyword evidence="2" id="KW-0677">Repeat</keyword>
<dbReference type="RefSeq" id="WP_124398409.1">
    <property type="nucleotide sequence ID" value="NZ_BHZE01000021.1"/>
</dbReference>
<dbReference type="Pfam" id="PF18962">
    <property type="entry name" value="Por_Secre_tail"/>
    <property type="match status" value="1"/>
</dbReference>
<dbReference type="CDD" id="cd00063">
    <property type="entry name" value="FN3"/>
    <property type="match status" value="3"/>
</dbReference>
<comment type="caution">
    <text evidence="5">The sequence shown here is derived from an EMBL/GenBank/DDBJ whole genome shotgun (WGS) entry which is preliminary data.</text>
</comment>
<feature type="domain" description="Fibronectin type-III" evidence="4">
    <location>
        <begin position="187"/>
        <end position="273"/>
    </location>
</feature>
<evidence type="ECO:0008006" key="7">
    <source>
        <dbReference type="Google" id="ProtNLM"/>
    </source>
</evidence>
<feature type="domain" description="Fibronectin type-III" evidence="4">
    <location>
        <begin position="436"/>
        <end position="525"/>
    </location>
</feature>
<dbReference type="OrthoDB" id="9805017at2"/>
<dbReference type="SUPFAM" id="SSF49299">
    <property type="entry name" value="PKD domain"/>
    <property type="match status" value="1"/>
</dbReference>
<dbReference type="PANTHER" id="PTHR46708:SF2">
    <property type="entry name" value="FIBRONECTIN TYPE-III DOMAIN-CONTAINING PROTEIN"/>
    <property type="match status" value="1"/>
</dbReference>
<name>A0A401XMU8_9FLAO</name>
<dbReference type="InterPro" id="IPR035986">
    <property type="entry name" value="PKD_dom_sf"/>
</dbReference>
<evidence type="ECO:0000256" key="1">
    <source>
        <dbReference type="ARBA" id="ARBA00022729"/>
    </source>
</evidence>
<dbReference type="SUPFAM" id="SSF49265">
    <property type="entry name" value="Fibronectin type III"/>
    <property type="match status" value="3"/>
</dbReference>
<organism evidence="5 6">
    <name type="scientific">Thermaurantimonas aggregans</name>
    <dbReference type="NCBI Taxonomy" id="2173829"/>
    <lineage>
        <taxon>Bacteria</taxon>
        <taxon>Pseudomonadati</taxon>
        <taxon>Bacteroidota</taxon>
        <taxon>Flavobacteriia</taxon>
        <taxon>Flavobacteriales</taxon>
        <taxon>Schleiferiaceae</taxon>
        <taxon>Thermaurantimonas</taxon>
    </lineage>
</organism>
<keyword evidence="6" id="KW-1185">Reference proteome</keyword>
<dbReference type="Proteomes" id="UP000286715">
    <property type="component" value="Unassembled WGS sequence"/>
</dbReference>
<dbReference type="Gene3D" id="2.60.40.10">
    <property type="entry name" value="Immunoglobulins"/>
    <property type="match status" value="4"/>
</dbReference>
<dbReference type="InterPro" id="IPR050991">
    <property type="entry name" value="ECM_Regulatory_Proteins"/>
</dbReference>
<dbReference type="SMART" id="SM00089">
    <property type="entry name" value="PKD"/>
    <property type="match status" value="1"/>
</dbReference>
<feature type="domain" description="Fibronectin type-III" evidence="4">
    <location>
        <begin position="690"/>
        <end position="781"/>
    </location>
</feature>
<keyword evidence="1" id="KW-0732">Signal</keyword>
<dbReference type="PANTHER" id="PTHR46708">
    <property type="entry name" value="TENASCIN"/>
    <property type="match status" value="1"/>
</dbReference>
<dbReference type="PROSITE" id="PS50853">
    <property type="entry name" value="FN3"/>
    <property type="match status" value="4"/>
</dbReference>
<dbReference type="Pfam" id="PF19081">
    <property type="entry name" value="Ig_7"/>
    <property type="match status" value="1"/>
</dbReference>
<protein>
    <recommendedName>
        <fullName evidence="7">T9SS type A sorting domain-containing protein</fullName>
    </recommendedName>
</protein>
<accession>A0A401XMU8</accession>
<feature type="domain" description="PKD" evidence="3">
    <location>
        <begin position="1410"/>
        <end position="1447"/>
    </location>
</feature>
<evidence type="ECO:0000259" key="4">
    <source>
        <dbReference type="PROSITE" id="PS50853"/>
    </source>
</evidence>
<dbReference type="PROSITE" id="PS50093">
    <property type="entry name" value="PKD"/>
    <property type="match status" value="1"/>
</dbReference>
<proteinExistence type="predicted"/>
<dbReference type="InterPro" id="IPR013783">
    <property type="entry name" value="Ig-like_fold"/>
</dbReference>
<evidence type="ECO:0000313" key="6">
    <source>
        <dbReference type="Proteomes" id="UP000286715"/>
    </source>
</evidence>
<dbReference type="InterPro" id="IPR022409">
    <property type="entry name" value="PKD/Chitinase_dom"/>
</dbReference>
<dbReference type="InterPro" id="IPR003961">
    <property type="entry name" value="FN3_dom"/>
</dbReference>
<gene>
    <name evidence="5" type="ORF">JCM31826_18310</name>
</gene>
<dbReference type="InterPro" id="IPR026444">
    <property type="entry name" value="Secre_tail"/>
</dbReference>
<dbReference type="InterPro" id="IPR036116">
    <property type="entry name" value="FN3_sf"/>
</dbReference>
<feature type="domain" description="Fibronectin type-III" evidence="4">
    <location>
        <begin position="943"/>
        <end position="1036"/>
    </location>
</feature>
<dbReference type="InterPro" id="IPR000601">
    <property type="entry name" value="PKD_dom"/>
</dbReference>
<dbReference type="EMBL" id="BHZE01000021">
    <property type="protein sequence ID" value="GCD78349.1"/>
    <property type="molecule type" value="Genomic_DNA"/>
</dbReference>
<dbReference type="InterPro" id="IPR044023">
    <property type="entry name" value="Ig_7"/>
</dbReference>
<dbReference type="SMART" id="SM00060">
    <property type="entry name" value="FN3"/>
    <property type="match status" value="4"/>
</dbReference>
<dbReference type="InterPro" id="IPR045474">
    <property type="entry name" value="GEVED"/>
</dbReference>
<dbReference type="Pfam" id="PF00041">
    <property type="entry name" value="fn3"/>
    <property type="match status" value="2"/>
</dbReference>
<evidence type="ECO:0000313" key="5">
    <source>
        <dbReference type="EMBL" id="GCD78349.1"/>
    </source>
</evidence>